<dbReference type="PROSITE" id="PS51412">
    <property type="entry name" value="MACPF_2"/>
    <property type="match status" value="1"/>
</dbReference>
<dbReference type="GO" id="GO:2000031">
    <property type="term" value="P:regulation of salicylic acid mediated signaling pathway"/>
    <property type="evidence" value="ECO:0007669"/>
    <property type="project" value="InterPro"/>
</dbReference>
<dbReference type="InterPro" id="IPR020864">
    <property type="entry name" value="MACPF"/>
</dbReference>
<name>A0A5P1EM64_ASPOF</name>
<dbReference type="PANTHER" id="PTHR33199:SF4">
    <property type="entry name" value="OS02G0736300 PROTEIN"/>
    <property type="match status" value="1"/>
</dbReference>
<evidence type="ECO:0000313" key="2">
    <source>
        <dbReference type="EMBL" id="ONK67092.1"/>
    </source>
</evidence>
<keyword evidence="3" id="KW-1185">Reference proteome</keyword>
<gene>
    <name evidence="2" type="ORF">A4U43_C06F15610</name>
</gene>
<dbReference type="InterPro" id="IPR044663">
    <property type="entry name" value="CAD1/NSL1-like"/>
</dbReference>
<proteinExistence type="predicted"/>
<dbReference type="OMA" id="QDCPGYW"/>
<accession>A0A5P1EM64</accession>
<dbReference type="AlphaFoldDB" id="A0A5P1EM64"/>
<organism evidence="2 3">
    <name type="scientific">Asparagus officinalis</name>
    <name type="common">Garden asparagus</name>
    <dbReference type="NCBI Taxonomy" id="4686"/>
    <lineage>
        <taxon>Eukaryota</taxon>
        <taxon>Viridiplantae</taxon>
        <taxon>Streptophyta</taxon>
        <taxon>Embryophyta</taxon>
        <taxon>Tracheophyta</taxon>
        <taxon>Spermatophyta</taxon>
        <taxon>Magnoliopsida</taxon>
        <taxon>Liliopsida</taxon>
        <taxon>Asparagales</taxon>
        <taxon>Asparagaceae</taxon>
        <taxon>Asparagoideae</taxon>
        <taxon>Asparagus</taxon>
    </lineage>
</organism>
<dbReference type="PANTHER" id="PTHR33199">
    <property type="entry name" value="MACPF DOMAIN-CONTAINING PROTEIN CAD1"/>
    <property type="match status" value="1"/>
</dbReference>
<dbReference type="Proteomes" id="UP000243459">
    <property type="component" value="Chromosome 6"/>
</dbReference>
<feature type="domain" description="MACPF" evidence="1">
    <location>
        <begin position="1"/>
        <end position="324"/>
    </location>
</feature>
<dbReference type="GO" id="GO:0005886">
    <property type="term" value="C:plasma membrane"/>
    <property type="evidence" value="ECO:0007669"/>
    <property type="project" value="TreeGrafter"/>
</dbReference>
<protein>
    <recommendedName>
        <fullName evidence="1">MACPF domain-containing protein</fullName>
    </recommendedName>
</protein>
<dbReference type="Gramene" id="ONK67092">
    <property type="protein sequence ID" value="ONK67092"/>
    <property type="gene ID" value="A4U43_C06F15610"/>
</dbReference>
<evidence type="ECO:0000313" key="3">
    <source>
        <dbReference type="Proteomes" id="UP000243459"/>
    </source>
</evidence>
<dbReference type="Pfam" id="PF01823">
    <property type="entry name" value="MACPF"/>
    <property type="match status" value="1"/>
</dbReference>
<reference evidence="3" key="1">
    <citation type="journal article" date="2017" name="Nat. Commun.">
        <title>The asparagus genome sheds light on the origin and evolution of a young Y chromosome.</title>
        <authorList>
            <person name="Harkess A."/>
            <person name="Zhou J."/>
            <person name="Xu C."/>
            <person name="Bowers J.E."/>
            <person name="Van der Hulst R."/>
            <person name="Ayyampalayam S."/>
            <person name="Mercati F."/>
            <person name="Riccardi P."/>
            <person name="McKain M.R."/>
            <person name="Kakrana A."/>
            <person name="Tang H."/>
            <person name="Ray J."/>
            <person name="Groenendijk J."/>
            <person name="Arikit S."/>
            <person name="Mathioni S.M."/>
            <person name="Nakano M."/>
            <person name="Shan H."/>
            <person name="Telgmann-Rauber A."/>
            <person name="Kanno A."/>
            <person name="Yue Z."/>
            <person name="Chen H."/>
            <person name="Li W."/>
            <person name="Chen Y."/>
            <person name="Xu X."/>
            <person name="Zhang Y."/>
            <person name="Luo S."/>
            <person name="Chen H."/>
            <person name="Gao J."/>
            <person name="Mao Z."/>
            <person name="Pires J.C."/>
            <person name="Luo M."/>
            <person name="Kudrna D."/>
            <person name="Wing R.A."/>
            <person name="Meyers B.C."/>
            <person name="Yi K."/>
            <person name="Kong H."/>
            <person name="Lavrijsen P."/>
            <person name="Sunseri F."/>
            <person name="Falavigna A."/>
            <person name="Ye Y."/>
            <person name="Leebens-Mack J.H."/>
            <person name="Chen G."/>
        </authorList>
    </citation>
    <scope>NUCLEOTIDE SEQUENCE [LARGE SCALE GENOMIC DNA]</scope>
    <source>
        <strain evidence="3">cv. DH0086</strain>
    </source>
</reference>
<evidence type="ECO:0000259" key="1">
    <source>
        <dbReference type="PROSITE" id="PS51412"/>
    </source>
</evidence>
<sequence length="600" mass="67214">MGESIERALRCLGKGFDVACDFRAKYCKGKERLVVINEEEREELVVPGFGSVADVSVDIKCDKGDRMRYQSDILEFNRMSELFNQKSSLEGRIPSGHFNCMYGFNGNSWARDASDTKYLAMDGFFTSLFNLHIDRCPLALSDRVIRALPSTWDPPSLARFIENYGTHIIVGLSMGGQDVVYVRQDKSSNLSPSEIKQHLDKLGDEIFTGTCTLSPHPRESKSKGHKVPEAFNIFDPQPMVLDGFTTVSCKDGITVVSSKRGGDAMASSHYEWLFTVPSMPDVINFTFVPITSLLKGVPGTGFLTHAINLYLRYKPPISDLQYFLDFQSHKAWAPLLSDLPLGPISNRSIQNSSLHVNLIGPKLYVNTTPVIVARRPVTGMRLHLEGKRNNRLAVHLEHLSNTPTFLENCHETYGSLWRGSEMIADERFYEPIQRKKLSHVCTVPVKYDPQWSTQKRSESAFIVTGVQLHVTPYDSTSVLHIRLLFSEIPGCIIGQSKWERGSLGFSQKTGFFSFTNNSAEREQERQEQQRPVVLVDSGVYPAGPPVPVQAQKLLKFVDTSHICKGPQDSPGYWMVTGAKLDLEKGKIGIHVKFSLLTLVS</sequence>
<dbReference type="SMART" id="SM00457">
    <property type="entry name" value="MACPF"/>
    <property type="match status" value="1"/>
</dbReference>
<dbReference type="EMBL" id="CM007386">
    <property type="protein sequence ID" value="ONK67092.1"/>
    <property type="molecule type" value="Genomic_DNA"/>
</dbReference>
<dbReference type="GO" id="GO:0009626">
    <property type="term" value="P:plant-type hypersensitive response"/>
    <property type="evidence" value="ECO:0007669"/>
    <property type="project" value="TreeGrafter"/>
</dbReference>